<accession>A0ABU2H7R7</accession>
<dbReference type="Proteomes" id="UP001250214">
    <property type="component" value="Unassembled WGS sequence"/>
</dbReference>
<dbReference type="PANTHER" id="PTHR36221:SF1">
    <property type="entry name" value="DUF742 DOMAIN-CONTAINING PROTEIN"/>
    <property type="match status" value="1"/>
</dbReference>
<protein>
    <submittedName>
        <fullName evidence="1">DUF742 domain-containing protein</fullName>
    </submittedName>
</protein>
<keyword evidence="2" id="KW-1185">Reference proteome</keyword>
<dbReference type="InterPro" id="IPR007995">
    <property type="entry name" value="DUF742"/>
</dbReference>
<dbReference type="InterPro" id="IPR036388">
    <property type="entry name" value="WH-like_DNA-bd_sf"/>
</dbReference>
<name>A0ABU2H7R7_9ACTN</name>
<dbReference type="Pfam" id="PF05331">
    <property type="entry name" value="DUF742"/>
    <property type="match status" value="1"/>
</dbReference>
<gene>
    <name evidence="1" type="ORF">RIF23_13685</name>
</gene>
<comment type="caution">
    <text evidence="1">The sequence shown here is derived from an EMBL/GenBank/DDBJ whole genome shotgun (WGS) entry which is preliminary data.</text>
</comment>
<dbReference type="EMBL" id="JAVLVT010000005">
    <property type="protein sequence ID" value="MDS1271349.1"/>
    <property type="molecule type" value="Genomic_DNA"/>
</dbReference>
<proteinExistence type="predicted"/>
<evidence type="ECO:0000313" key="2">
    <source>
        <dbReference type="Proteomes" id="UP001250214"/>
    </source>
</evidence>
<sequence>MTDPGPPPSPDDDDALVRPYVLTSGRQHASGAQLTMISVVVASTTEAAEPNSLEPEQLSILRLCHAPMSVAELAARLDLPVAVVKILVADLATRGQVHTRNPQENPARREMLEAVLDGIQRL</sequence>
<evidence type="ECO:0000313" key="1">
    <source>
        <dbReference type="EMBL" id="MDS1271349.1"/>
    </source>
</evidence>
<reference evidence="2" key="1">
    <citation type="submission" date="2023-07" db="EMBL/GenBank/DDBJ databases">
        <title>Novel species in the genus Lipingzhangella isolated from Sambhar Salt Lake.</title>
        <authorList>
            <person name="Jiya N."/>
            <person name="Kajale S."/>
            <person name="Sharma A."/>
        </authorList>
    </citation>
    <scope>NUCLEOTIDE SEQUENCE [LARGE SCALE GENOMIC DNA]</scope>
    <source>
        <strain evidence="2">LS1_29</strain>
    </source>
</reference>
<dbReference type="Gene3D" id="1.10.10.10">
    <property type="entry name" value="Winged helix-like DNA-binding domain superfamily/Winged helix DNA-binding domain"/>
    <property type="match status" value="1"/>
</dbReference>
<dbReference type="RefSeq" id="WP_310912874.1">
    <property type="nucleotide sequence ID" value="NZ_JAVLVT010000005.1"/>
</dbReference>
<dbReference type="PANTHER" id="PTHR36221">
    <property type="entry name" value="DUF742 DOMAIN-CONTAINING PROTEIN"/>
    <property type="match status" value="1"/>
</dbReference>
<organism evidence="1 2">
    <name type="scientific">Lipingzhangella rawalii</name>
    <dbReference type="NCBI Taxonomy" id="2055835"/>
    <lineage>
        <taxon>Bacteria</taxon>
        <taxon>Bacillati</taxon>
        <taxon>Actinomycetota</taxon>
        <taxon>Actinomycetes</taxon>
        <taxon>Streptosporangiales</taxon>
        <taxon>Nocardiopsidaceae</taxon>
        <taxon>Lipingzhangella</taxon>
    </lineage>
</organism>